<dbReference type="SUPFAM" id="SSF52540">
    <property type="entry name" value="P-loop containing nucleoside triphosphate hydrolases"/>
    <property type="match status" value="1"/>
</dbReference>
<evidence type="ECO:0000256" key="2">
    <source>
        <dbReference type="ARBA" id="ARBA00022840"/>
    </source>
</evidence>
<dbReference type="GO" id="GO:0016887">
    <property type="term" value="F:ATP hydrolysis activity"/>
    <property type="evidence" value="ECO:0007669"/>
    <property type="project" value="InterPro"/>
</dbReference>
<dbReference type="RefSeq" id="WP_338536591.1">
    <property type="nucleotide sequence ID" value="NZ_AP028654.1"/>
</dbReference>
<dbReference type="PROSITE" id="PS00211">
    <property type="entry name" value="ABC_TRANSPORTER_1"/>
    <property type="match status" value="1"/>
</dbReference>
<accession>A0AAU9EAE6</accession>
<dbReference type="PANTHER" id="PTHR43582:SF2">
    <property type="entry name" value="LINEARMYCIN RESISTANCE ATP-BINDING PROTEIN LNRL"/>
    <property type="match status" value="1"/>
</dbReference>
<dbReference type="InterPro" id="IPR027417">
    <property type="entry name" value="P-loop_NTPase"/>
</dbReference>
<evidence type="ECO:0000259" key="3">
    <source>
        <dbReference type="PROSITE" id="PS50893"/>
    </source>
</evidence>
<dbReference type="InterPro" id="IPR003593">
    <property type="entry name" value="AAA+_ATPase"/>
</dbReference>
<dbReference type="KEGG" id="hprf:HLPR_05950"/>
<evidence type="ECO:0000256" key="1">
    <source>
        <dbReference type="ARBA" id="ARBA00022741"/>
    </source>
</evidence>
<dbReference type="InterPro" id="IPR017871">
    <property type="entry name" value="ABC_transporter-like_CS"/>
</dbReference>
<dbReference type="GO" id="GO:0005524">
    <property type="term" value="F:ATP binding"/>
    <property type="evidence" value="ECO:0007669"/>
    <property type="project" value="UniProtKB-KW"/>
</dbReference>
<evidence type="ECO:0000313" key="4">
    <source>
        <dbReference type="EMBL" id="BEP28264.1"/>
    </source>
</evidence>
<gene>
    <name evidence="4" type="ORF">HLPR_05950</name>
</gene>
<dbReference type="AlphaFoldDB" id="A0AAU9EAE6"/>
<sequence length="243" mass="27389">MEILRTENLYKKFNDVKAVNDISFNVSKGEIVGLLGPNGAGKSTLISIISTLLKEDSGQVYYKNINNHDKECLIKKELGLVPQDIALYTELSGYENLKFWGSLYGLKGARLKERIKIVSEIIGITDRLKDKVENYSGGMKRRINIGAALIHDPSFIILDEPTVGIDPQSRNHILDTVVNLSKEGKTIIYTSHYMEEVEYICTQIYILDEGKIIAKGTKEELIDEKHPNLESVFLNLTGKELRD</sequence>
<dbReference type="Pfam" id="PF00005">
    <property type="entry name" value="ABC_tran"/>
    <property type="match status" value="1"/>
</dbReference>
<organism evidence="4 5">
    <name type="scientific">Helicovermis profundi</name>
    <dbReference type="NCBI Taxonomy" id="3065157"/>
    <lineage>
        <taxon>Bacteria</taxon>
        <taxon>Bacillati</taxon>
        <taxon>Bacillota</taxon>
        <taxon>Clostridia</taxon>
        <taxon>Helicovermis</taxon>
    </lineage>
</organism>
<feature type="domain" description="ABC transporter" evidence="3">
    <location>
        <begin position="4"/>
        <end position="234"/>
    </location>
</feature>
<dbReference type="EMBL" id="AP028654">
    <property type="protein sequence ID" value="BEP28264.1"/>
    <property type="molecule type" value="Genomic_DNA"/>
</dbReference>
<proteinExistence type="predicted"/>
<dbReference type="PANTHER" id="PTHR43582">
    <property type="entry name" value="LINEARMYCIN RESISTANCE ATP-BINDING PROTEIN LNRL"/>
    <property type="match status" value="1"/>
</dbReference>
<keyword evidence="1" id="KW-0547">Nucleotide-binding</keyword>
<keyword evidence="2" id="KW-0067">ATP-binding</keyword>
<dbReference type="InterPro" id="IPR003439">
    <property type="entry name" value="ABC_transporter-like_ATP-bd"/>
</dbReference>
<dbReference type="Gene3D" id="3.40.50.300">
    <property type="entry name" value="P-loop containing nucleotide triphosphate hydrolases"/>
    <property type="match status" value="1"/>
</dbReference>
<keyword evidence="5" id="KW-1185">Reference proteome</keyword>
<name>A0AAU9EAE6_9FIRM</name>
<evidence type="ECO:0000313" key="5">
    <source>
        <dbReference type="Proteomes" id="UP001321786"/>
    </source>
</evidence>
<dbReference type="PROSITE" id="PS50893">
    <property type="entry name" value="ABC_TRANSPORTER_2"/>
    <property type="match status" value="1"/>
</dbReference>
<dbReference type="Proteomes" id="UP001321786">
    <property type="component" value="Chromosome"/>
</dbReference>
<dbReference type="SMART" id="SM00382">
    <property type="entry name" value="AAA"/>
    <property type="match status" value="1"/>
</dbReference>
<protein>
    <recommendedName>
        <fullName evidence="3">ABC transporter domain-containing protein</fullName>
    </recommendedName>
</protein>
<reference evidence="4 5" key="1">
    <citation type="submission" date="2023-08" db="EMBL/GenBank/DDBJ databases">
        <title>Helicovermis profunda gen. nov., sp. nov., a novel mesophilic, fermentative bacterium within the Bacillota from a deep-sea hydrothermal vent chimney.</title>
        <authorList>
            <person name="Miyazaki U."/>
            <person name="Mizutani D."/>
            <person name="Hashimoto Y."/>
            <person name="Tame A."/>
            <person name="Sawayama S."/>
            <person name="Miyazaki J."/>
            <person name="Takai K."/>
            <person name="Nakagawa S."/>
        </authorList>
    </citation>
    <scope>NUCLEOTIDE SEQUENCE [LARGE SCALE GENOMIC DNA]</scope>
    <source>
        <strain evidence="4 5">S502</strain>
    </source>
</reference>